<gene>
    <name evidence="2" type="ORF">H4R34_006326</name>
</gene>
<sequence length="118" mass="12755">MSGPRRNATPNRRGKRPSGPSPRSGLGQDRYTDGPTDSADPDLLSGRRTRRRHTGPRGGRDAHPRLLRSRYEGGADDNDLDGDVAMGDGPKGSMSSRHSPYGSRSRTRGRSAPHANHS</sequence>
<dbReference type="AlphaFoldDB" id="A0A9W8E4V2"/>
<feature type="compositionally biased region" description="Basic and acidic residues" evidence="1">
    <location>
        <begin position="58"/>
        <end position="73"/>
    </location>
</feature>
<dbReference type="Proteomes" id="UP001151582">
    <property type="component" value="Unassembled WGS sequence"/>
</dbReference>
<proteinExistence type="predicted"/>
<dbReference type="EMBL" id="JANBQB010002217">
    <property type="protein sequence ID" value="KAJ1968004.1"/>
    <property type="molecule type" value="Genomic_DNA"/>
</dbReference>
<organism evidence="2 3">
    <name type="scientific">Dimargaris verticillata</name>
    <dbReference type="NCBI Taxonomy" id="2761393"/>
    <lineage>
        <taxon>Eukaryota</taxon>
        <taxon>Fungi</taxon>
        <taxon>Fungi incertae sedis</taxon>
        <taxon>Zoopagomycota</taxon>
        <taxon>Kickxellomycotina</taxon>
        <taxon>Dimargaritomycetes</taxon>
        <taxon>Dimargaritales</taxon>
        <taxon>Dimargaritaceae</taxon>
        <taxon>Dimargaris</taxon>
    </lineage>
</organism>
<feature type="non-terminal residue" evidence="2">
    <location>
        <position position="118"/>
    </location>
</feature>
<feature type="compositionally biased region" description="Basic residues" evidence="1">
    <location>
        <begin position="105"/>
        <end position="118"/>
    </location>
</feature>
<evidence type="ECO:0000313" key="3">
    <source>
        <dbReference type="Proteomes" id="UP001151582"/>
    </source>
</evidence>
<evidence type="ECO:0000313" key="2">
    <source>
        <dbReference type="EMBL" id="KAJ1968004.1"/>
    </source>
</evidence>
<feature type="region of interest" description="Disordered" evidence="1">
    <location>
        <begin position="1"/>
        <end position="118"/>
    </location>
</feature>
<feature type="compositionally biased region" description="Polar residues" evidence="1">
    <location>
        <begin position="93"/>
        <end position="104"/>
    </location>
</feature>
<keyword evidence="3" id="KW-1185">Reference proteome</keyword>
<comment type="caution">
    <text evidence="2">The sequence shown here is derived from an EMBL/GenBank/DDBJ whole genome shotgun (WGS) entry which is preliminary data.</text>
</comment>
<protein>
    <submittedName>
        <fullName evidence="2">Uncharacterized protein</fullName>
    </submittedName>
</protein>
<accession>A0A9W8E4V2</accession>
<reference evidence="2" key="1">
    <citation type="submission" date="2022-07" db="EMBL/GenBank/DDBJ databases">
        <title>Phylogenomic reconstructions and comparative analyses of Kickxellomycotina fungi.</title>
        <authorList>
            <person name="Reynolds N.K."/>
            <person name="Stajich J.E."/>
            <person name="Barry K."/>
            <person name="Grigoriev I.V."/>
            <person name="Crous P."/>
            <person name="Smith M.E."/>
        </authorList>
    </citation>
    <scope>NUCLEOTIDE SEQUENCE</scope>
    <source>
        <strain evidence="2">RSA 567</strain>
    </source>
</reference>
<evidence type="ECO:0000256" key="1">
    <source>
        <dbReference type="SAM" id="MobiDB-lite"/>
    </source>
</evidence>
<name>A0A9W8E4V2_9FUNG</name>